<evidence type="ECO:0000256" key="2">
    <source>
        <dbReference type="ARBA" id="ARBA00008917"/>
    </source>
</evidence>
<keyword evidence="5 7" id="KW-1133">Transmembrane helix</keyword>
<evidence type="ECO:0000256" key="3">
    <source>
        <dbReference type="ARBA" id="ARBA00022692"/>
    </source>
</evidence>
<gene>
    <name evidence="9" type="ORF">CPB83DRAFT_848987</name>
</gene>
<organism evidence="9 10">
    <name type="scientific">Crepidotus variabilis</name>
    <dbReference type="NCBI Taxonomy" id="179855"/>
    <lineage>
        <taxon>Eukaryota</taxon>
        <taxon>Fungi</taxon>
        <taxon>Dikarya</taxon>
        <taxon>Basidiomycota</taxon>
        <taxon>Agaricomycotina</taxon>
        <taxon>Agaricomycetes</taxon>
        <taxon>Agaricomycetidae</taxon>
        <taxon>Agaricales</taxon>
        <taxon>Agaricineae</taxon>
        <taxon>Crepidotaceae</taxon>
        <taxon>Crepidotus</taxon>
    </lineage>
</organism>
<name>A0A9P6EKF6_9AGAR</name>
<evidence type="ECO:0000256" key="8">
    <source>
        <dbReference type="SAM" id="MobiDB-lite"/>
    </source>
</evidence>
<keyword evidence="3 7" id="KW-0812">Transmembrane</keyword>
<feature type="transmembrane region" description="Helical" evidence="7">
    <location>
        <begin position="53"/>
        <end position="76"/>
    </location>
</feature>
<evidence type="ECO:0000256" key="6">
    <source>
        <dbReference type="ARBA" id="ARBA00023136"/>
    </source>
</evidence>
<reference evidence="9" key="1">
    <citation type="submission" date="2020-11" db="EMBL/GenBank/DDBJ databases">
        <authorList>
            <consortium name="DOE Joint Genome Institute"/>
            <person name="Ahrendt S."/>
            <person name="Riley R."/>
            <person name="Andreopoulos W."/>
            <person name="Labutti K."/>
            <person name="Pangilinan J."/>
            <person name="Ruiz-Duenas F.J."/>
            <person name="Barrasa J.M."/>
            <person name="Sanchez-Garcia M."/>
            <person name="Camarero S."/>
            <person name="Miyauchi S."/>
            <person name="Serrano A."/>
            <person name="Linde D."/>
            <person name="Babiker R."/>
            <person name="Drula E."/>
            <person name="Ayuso-Fernandez I."/>
            <person name="Pacheco R."/>
            <person name="Padilla G."/>
            <person name="Ferreira P."/>
            <person name="Barriuso J."/>
            <person name="Kellner H."/>
            <person name="Castanera R."/>
            <person name="Alfaro M."/>
            <person name="Ramirez L."/>
            <person name="Pisabarro A.G."/>
            <person name="Kuo A."/>
            <person name="Tritt A."/>
            <person name="Lipzen A."/>
            <person name="He G."/>
            <person name="Yan M."/>
            <person name="Ng V."/>
            <person name="Cullen D."/>
            <person name="Martin F."/>
            <person name="Rosso M.-N."/>
            <person name="Henrissat B."/>
            <person name="Hibbett D."/>
            <person name="Martinez A.T."/>
            <person name="Grigoriev I.V."/>
        </authorList>
    </citation>
    <scope>NUCLEOTIDE SEQUENCE</scope>
    <source>
        <strain evidence="9">CBS 506.95</strain>
    </source>
</reference>
<feature type="region of interest" description="Disordered" evidence="8">
    <location>
        <begin position="239"/>
        <end position="266"/>
    </location>
</feature>
<feature type="compositionally biased region" description="Low complexity" evidence="8">
    <location>
        <begin position="239"/>
        <end position="255"/>
    </location>
</feature>
<dbReference type="OrthoDB" id="1716531at2759"/>
<dbReference type="InterPro" id="IPR007599">
    <property type="entry name" value="DER1"/>
</dbReference>
<keyword evidence="4 7" id="KW-0256">Endoplasmic reticulum</keyword>
<comment type="caution">
    <text evidence="9">The sequence shown here is derived from an EMBL/GenBank/DDBJ whole genome shotgun (WGS) entry which is preliminary data.</text>
</comment>
<comment type="similarity">
    <text evidence="2 7">Belongs to the derlin family.</text>
</comment>
<dbReference type="EMBL" id="MU157835">
    <property type="protein sequence ID" value="KAF9531413.1"/>
    <property type="molecule type" value="Genomic_DNA"/>
</dbReference>
<keyword evidence="6 7" id="KW-0472">Membrane</keyword>
<evidence type="ECO:0000256" key="7">
    <source>
        <dbReference type="RuleBase" id="RU363059"/>
    </source>
</evidence>
<feature type="transmembrane region" description="Helical" evidence="7">
    <location>
        <begin position="20"/>
        <end position="41"/>
    </location>
</feature>
<evidence type="ECO:0000313" key="10">
    <source>
        <dbReference type="Proteomes" id="UP000807306"/>
    </source>
</evidence>
<comment type="function">
    <text evidence="7">May be involved in the degradation of misfolded endoplasmic reticulum (ER) luminal proteins.</text>
</comment>
<dbReference type="Pfam" id="PF04511">
    <property type="entry name" value="DER1"/>
    <property type="match status" value="1"/>
</dbReference>
<keyword evidence="10" id="KW-1185">Reference proteome</keyword>
<evidence type="ECO:0000313" key="9">
    <source>
        <dbReference type="EMBL" id="KAF9531413.1"/>
    </source>
</evidence>
<dbReference type="GO" id="GO:0005789">
    <property type="term" value="C:endoplasmic reticulum membrane"/>
    <property type="evidence" value="ECO:0007669"/>
    <property type="project" value="UniProtKB-SubCell"/>
</dbReference>
<sequence length="266" mass="29039">MDQFITELKKIPPVTRFMCGSLLGVTVTYLLGIVGPYTLLFHSGMVIKRFQIWRLYTSFFLGPQGLALVFETLMFYNVTNELERNSYSQRTSDFVYQLLFVAPAIIAATYPLQASVFSHSFLLSLVYLYSRLAAPGTQTSIMGIVTVPVIFYPYIIITFDFLIGGPHAAALSAAGAVVGHIWWWSVWGGNTGSQGLLSNHARAPEWIRNLMGESRRPRVQPPAAGGDAQGLAQGGIHVTAPRRPATAGASATTSGYRWGSGQRLGS</sequence>
<dbReference type="SUPFAM" id="SSF144091">
    <property type="entry name" value="Rhomboid-like"/>
    <property type="match status" value="1"/>
</dbReference>
<dbReference type="PANTHER" id="PTHR11009">
    <property type="entry name" value="DER1-LIKE PROTEIN, DERLIN"/>
    <property type="match status" value="1"/>
</dbReference>
<accession>A0A9P6EKF6</accession>
<feature type="transmembrane region" description="Helical" evidence="7">
    <location>
        <begin position="169"/>
        <end position="187"/>
    </location>
</feature>
<dbReference type="Proteomes" id="UP000807306">
    <property type="component" value="Unassembled WGS sequence"/>
</dbReference>
<dbReference type="GO" id="GO:0006950">
    <property type="term" value="P:response to stress"/>
    <property type="evidence" value="ECO:0007669"/>
    <property type="project" value="UniProtKB-ARBA"/>
</dbReference>
<proteinExistence type="inferred from homology"/>
<evidence type="ECO:0000256" key="4">
    <source>
        <dbReference type="ARBA" id="ARBA00022824"/>
    </source>
</evidence>
<protein>
    <recommendedName>
        <fullName evidence="7">Derlin</fullName>
    </recommendedName>
</protein>
<dbReference type="AlphaFoldDB" id="A0A9P6EKF6"/>
<evidence type="ECO:0000256" key="1">
    <source>
        <dbReference type="ARBA" id="ARBA00004477"/>
    </source>
</evidence>
<comment type="subcellular location">
    <subcellularLocation>
        <location evidence="1 7">Endoplasmic reticulum membrane</location>
        <topology evidence="1 7">Multi-pass membrane protein</topology>
    </subcellularLocation>
</comment>
<dbReference type="InterPro" id="IPR035952">
    <property type="entry name" value="Rhomboid-like_sf"/>
</dbReference>
<evidence type="ECO:0000256" key="5">
    <source>
        <dbReference type="ARBA" id="ARBA00022989"/>
    </source>
</evidence>
<feature type="transmembrane region" description="Helical" evidence="7">
    <location>
        <begin position="96"/>
        <end position="129"/>
    </location>
</feature>
<feature type="transmembrane region" description="Helical" evidence="7">
    <location>
        <begin position="141"/>
        <end position="163"/>
    </location>
</feature>